<gene>
    <name evidence="1" type="ORF">Hokovirus_4_62</name>
</gene>
<reference evidence="1" key="1">
    <citation type="journal article" date="2017" name="Science">
        <title>Giant viruses with an expanded complement of translation system components.</title>
        <authorList>
            <person name="Schulz F."/>
            <person name="Yutin N."/>
            <person name="Ivanova N.N."/>
            <person name="Ortega D.R."/>
            <person name="Lee T.K."/>
            <person name="Vierheilig J."/>
            <person name="Daims H."/>
            <person name="Horn M."/>
            <person name="Wagner M."/>
            <person name="Jensen G.J."/>
            <person name="Kyrpides N.C."/>
            <person name="Koonin E.V."/>
            <person name="Woyke T."/>
        </authorList>
    </citation>
    <scope>NUCLEOTIDE SEQUENCE</scope>
    <source>
        <strain evidence="1">HKV1</strain>
    </source>
</reference>
<sequence>MESDYNKKFLTMNMNNCKIRLDKNLNYIQDPSCRNIKQLFSFLALGNDKISIYNSYVETFDTKNIMHGKIIAYNEKSGPKYALTAYYILETQDDVSYFEKQRGHDNY</sequence>
<name>A0A1V0SHH3_9VIRU</name>
<accession>A0A1V0SHH3</accession>
<protein>
    <submittedName>
        <fullName evidence="1">Uncharacterized protein</fullName>
    </submittedName>
</protein>
<proteinExistence type="predicted"/>
<organism evidence="1">
    <name type="scientific">Hokovirus HKV1</name>
    <dbReference type="NCBI Taxonomy" id="1977638"/>
    <lineage>
        <taxon>Viruses</taxon>
        <taxon>Varidnaviria</taxon>
        <taxon>Bamfordvirae</taxon>
        <taxon>Nucleocytoviricota</taxon>
        <taxon>Megaviricetes</taxon>
        <taxon>Imitervirales</taxon>
        <taxon>Mimiviridae</taxon>
        <taxon>Klosneuvirinae</taxon>
        <taxon>Hokovirus</taxon>
    </lineage>
</organism>
<dbReference type="EMBL" id="KY684106">
    <property type="protein sequence ID" value="ARF11088.1"/>
    <property type="molecule type" value="Genomic_DNA"/>
</dbReference>
<evidence type="ECO:0000313" key="1">
    <source>
        <dbReference type="EMBL" id="ARF11088.1"/>
    </source>
</evidence>